<organism evidence="1 2">
    <name type="scientific">Paenibacillus gansuensis</name>
    <dbReference type="NCBI Taxonomy" id="306542"/>
    <lineage>
        <taxon>Bacteria</taxon>
        <taxon>Bacillati</taxon>
        <taxon>Bacillota</taxon>
        <taxon>Bacilli</taxon>
        <taxon>Bacillales</taxon>
        <taxon>Paenibacillaceae</taxon>
        <taxon>Paenibacillus</taxon>
    </lineage>
</organism>
<name>A0ABW5PA99_9BACL</name>
<dbReference type="EMBL" id="JBHUME010000002">
    <property type="protein sequence ID" value="MFD2611404.1"/>
    <property type="molecule type" value="Genomic_DNA"/>
</dbReference>
<gene>
    <name evidence="1" type="ORF">ACFSUF_03090</name>
</gene>
<reference evidence="2" key="1">
    <citation type="journal article" date="2019" name="Int. J. Syst. Evol. Microbiol.">
        <title>The Global Catalogue of Microorganisms (GCM) 10K type strain sequencing project: providing services to taxonomists for standard genome sequencing and annotation.</title>
        <authorList>
            <consortium name="The Broad Institute Genomics Platform"/>
            <consortium name="The Broad Institute Genome Sequencing Center for Infectious Disease"/>
            <person name="Wu L."/>
            <person name="Ma J."/>
        </authorList>
    </citation>
    <scope>NUCLEOTIDE SEQUENCE [LARGE SCALE GENOMIC DNA]</scope>
    <source>
        <strain evidence="2">KCTC 3950</strain>
    </source>
</reference>
<dbReference type="RefSeq" id="WP_377599987.1">
    <property type="nucleotide sequence ID" value="NZ_JBHUME010000002.1"/>
</dbReference>
<protein>
    <recommendedName>
        <fullName evidence="3">RES domain-containing protein</fullName>
    </recommendedName>
</protein>
<evidence type="ECO:0000313" key="1">
    <source>
        <dbReference type="EMBL" id="MFD2611404.1"/>
    </source>
</evidence>
<evidence type="ECO:0008006" key="3">
    <source>
        <dbReference type="Google" id="ProtNLM"/>
    </source>
</evidence>
<evidence type="ECO:0000313" key="2">
    <source>
        <dbReference type="Proteomes" id="UP001597541"/>
    </source>
</evidence>
<keyword evidence="2" id="KW-1185">Reference proteome</keyword>
<comment type="caution">
    <text evidence="1">The sequence shown here is derived from an EMBL/GenBank/DDBJ whole genome shotgun (WGS) entry which is preliminary data.</text>
</comment>
<proteinExistence type="predicted"/>
<accession>A0ABW5PA99</accession>
<sequence length="413" mass="48403">MLCQKCEEYGFFLDIEKNIVNSKLIVPLDLFENYAIVNRKEDMTCDSCTSYIYRDDLYLEDVDTLEEVKDEIYSKISEIVMGNIQSCQECGHGSFMQGLKYSIDSIFDDDDDDPDAIFSEYNSSTELKDLIYEVSNFDEKHYEDIVEHIECPNCDNGSGIDYHEKVDHGDFDLNTEVYTKSDIMYFENYFYGDPYGEIKQDIEELANICTFEELEALRNDYIKNQFFVTKNEVFNKILTLINGLYNKGFYYTPHRSKRIYRARVNESEQLYPVTRMWEPPLEDTRQNRYNVSGMPVLYCANSKEVLHKEVQNSGQYGYTFATMRILKPLKFFKINPIFGFSYQGFIDEPVPSDIEKKDFKMQYIITNIIALIAKDVGYNGIVYYSVKDSDYVNYAIFSYEKNIDIDIVELSSD</sequence>
<dbReference type="Proteomes" id="UP001597541">
    <property type="component" value="Unassembled WGS sequence"/>
</dbReference>